<organism evidence="3 4">
    <name type="scientific">Thiohalocapsa halophila</name>
    <dbReference type="NCBI Taxonomy" id="69359"/>
    <lineage>
        <taxon>Bacteria</taxon>
        <taxon>Pseudomonadati</taxon>
        <taxon>Pseudomonadota</taxon>
        <taxon>Gammaproteobacteria</taxon>
        <taxon>Chromatiales</taxon>
        <taxon>Chromatiaceae</taxon>
        <taxon>Thiohalocapsa</taxon>
    </lineage>
</organism>
<keyword evidence="1" id="KW-0472">Membrane</keyword>
<dbReference type="SMART" id="SM00327">
    <property type="entry name" value="VWA"/>
    <property type="match status" value="1"/>
</dbReference>
<dbReference type="Proteomes" id="UP000748752">
    <property type="component" value="Unassembled WGS sequence"/>
</dbReference>
<dbReference type="InterPro" id="IPR002035">
    <property type="entry name" value="VWF_A"/>
</dbReference>
<evidence type="ECO:0000313" key="3">
    <source>
        <dbReference type="EMBL" id="MBK1630813.1"/>
    </source>
</evidence>
<dbReference type="EMBL" id="NRRV01000016">
    <property type="protein sequence ID" value="MBK1630813.1"/>
    <property type="molecule type" value="Genomic_DNA"/>
</dbReference>
<keyword evidence="1" id="KW-0812">Transmembrane</keyword>
<dbReference type="PROSITE" id="PS50234">
    <property type="entry name" value="VWFA"/>
    <property type="match status" value="1"/>
</dbReference>
<evidence type="ECO:0000256" key="1">
    <source>
        <dbReference type="SAM" id="Phobius"/>
    </source>
</evidence>
<keyword evidence="4" id="KW-1185">Reference proteome</keyword>
<feature type="transmembrane region" description="Helical" evidence="1">
    <location>
        <begin position="55"/>
        <end position="73"/>
    </location>
</feature>
<protein>
    <submittedName>
        <fullName evidence="3">BatB protein</fullName>
    </submittedName>
</protein>
<dbReference type="InterPro" id="IPR036465">
    <property type="entry name" value="vWFA_dom_sf"/>
</dbReference>
<dbReference type="PANTHER" id="PTHR22550:SF18">
    <property type="entry name" value="VWFA DOMAIN-CONTAINING PROTEIN"/>
    <property type="match status" value="1"/>
</dbReference>
<accession>A0ABS1CFZ3</accession>
<gene>
    <name evidence="3" type="ORF">CKO31_08665</name>
</gene>
<reference evidence="3 4" key="1">
    <citation type="journal article" date="2020" name="Microorganisms">
        <title>Osmotic Adaptation and Compatible Solute Biosynthesis of Phototrophic Bacteria as Revealed from Genome Analyses.</title>
        <authorList>
            <person name="Imhoff J.F."/>
            <person name="Rahn T."/>
            <person name="Kunzel S."/>
            <person name="Keller A."/>
            <person name="Neulinger S.C."/>
        </authorList>
    </citation>
    <scope>NUCLEOTIDE SEQUENCE [LARGE SCALE GENOMIC DNA]</scope>
    <source>
        <strain evidence="3 4">DSM 6210</strain>
    </source>
</reference>
<dbReference type="Pfam" id="PF00092">
    <property type="entry name" value="VWA"/>
    <property type="match status" value="1"/>
</dbReference>
<feature type="domain" description="VWFA" evidence="2">
    <location>
        <begin position="90"/>
        <end position="286"/>
    </location>
</feature>
<dbReference type="RefSeq" id="WP_200236050.1">
    <property type="nucleotide sequence ID" value="NZ_NRRV01000016.1"/>
</dbReference>
<feature type="transmembrane region" description="Helical" evidence="1">
    <location>
        <begin position="6"/>
        <end position="23"/>
    </location>
</feature>
<evidence type="ECO:0000259" key="2">
    <source>
        <dbReference type="PROSITE" id="PS50234"/>
    </source>
</evidence>
<name>A0ABS1CFZ3_9GAMM</name>
<keyword evidence="1" id="KW-1133">Transmembrane helix</keyword>
<evidence type="ECO:0000313" key="4">
    <source>
        <dbReference type="Proteomes" id="UP000748752"/>
    </source>
</evidence>
<proteinExistence type="predicted"/>
<comment type="caution">
    <text evidence="3">The sequence shown here is derived from an EMBL/GenBank/DDBJ whole genome shotgun (WGS) entry which is preliminary data.</text>
</comment>
<dbReference type="Gene3D" id="3.40.50.410">
    <property type="entry name" value="von Willebrand factor, type A domain"/>
    <property type="match status" value="1"/>
</dbReference>
<dbReference type="InterPro" id="IPR050768">
    <property type="entry name" value="UPF0353/GerABKA_families"/>
</dbReference>
<sequence length="352" mass="37212">MTNLAWPWALALLPLPLLVRWLLPRARRVGGRALRLPAATALAALAGTPDTRRRWWRLIVATAAWLLLVLAAARPQWLGEPAALPMSGRDLMLAVDVSGSMEQPDFELAGAPATRLAAVKQVARDFIEGRVQDRVGLILFASQPYVQTPLTYDRAAVGHMLEEAVVGIAGRDTAIGDAIGLAVKRLREQPQENRVLVLLSDGDHTAGRLAPMQAARLAERAGVRIYSIGLGGVAGDGRIGGYQLRRAGDDLNPALLQAIAAATGGRYFSASDTGELASAYRALDRLEPNVRQLETYRPAQELYPAPAAAALLLSLALVLAAQLRAGARGLIAVTGSAAPGPAGSAREHADAP</sequence>
<dbReference type="SUPFAM" id="SSF53300">
    <property type="entry name" value="vWA-like"/>
    <property type="match status" value="1"/>
</dbReference>
<dbReference type="PANTHER" id="PTHR22550">
    <property type="entry name" value="SPORE GERMINATION PROTEIN"/>
    <property type="match status" value="1"/>
</dbReference>